<dbReference type="InterPro" id="IPR014001">
    <property type="entry name" value="Helicase_ATP-bd"/>
</dbReference>
<dbReference type="PROSITE" id="PS00039">
    <property type="entry name" value="DEAD_ATP_HELICASE"/>
    <property type="match status" value="1"/>
</dbReference>
<dbReference type="GO" id="GO:0005524">
    <property type="term" value="F:ATP binding"/>
    <property type="evidence" value="ECO:0007669"/>
    <property type="project" value="UniProtKB-KW"/>
</dbReference>
<evidence type="ECO:0000313" key="13">
    <source>
        <dbReference type="Proteomes" id="UP001156601"/>
    </source>
</evidence>
<evidence type="ECO:0000256" key="6">
    <source>
        <dbReference type="PROSITE-ProRule" id="PRU00552"/>
    </source>
</evidence>
<evidence type="ECO:0000259" key="9">
    <source>
        <dbReference type="PROSITE" id="PS51192"/>
    </source>
</evidence>
<dbReference type="AlphaFoldDB" id="A0AA37WI04"/>
<evidence type="ECO:0000313" key="12">
    <source>
        <dbReference type="EMBL" id="GLR70307.1"/>
    </source>
</evidence>
<evidence type="ECO:0000256" key="4">
    <source>
        <dbReference type="ARBA" id="ARBA00022840"/>
    </source>
</evidence>
<accession>A0AA37WI04</accession>
<feature type="short sequence motif" description="Q motif" evidence="6">
    <location>
        <begin position="12"/>
        <end position="40"/>
    </location>
</feature>
<dbReference type="CDD" id="cd00268">
    <property type="entry name" value="DEADc"/>
    <property type="match status" value="1"/>
</dbReference>
<reference evidence="12" key="1">
    <citation type="journal article" date="2014" name="Int. J. Syst. Evol. Microbiol.">
        <title>Complete genome sequence of Corynebacterium casei LMG S-19264T (=DSM 44701T), isolated from a smear-ripened cheese.</title>
        <authorList>
            <consortium name="US DOE Joint Genome Institute (JGI-PGF)"/>
            <person name="Walter F."/>
            <person name="Albersmeier A."/>
            <person name="Kalinowski J."/>
            <person name="Ruckert C."/>
        </authorList>
    </citation>
    <scope>NUCLEOTIDE SEQUENCE</scope>
    <source>
        <strain evidence="12">NBRC 110023</strain>
    </source>
</reference>
<dbReference type="InterPro" id="IPR014014">
    <property type="entry name" value="RNA_helicase_DEAD_Q_motif"/>
</dbReference>
<dbReference type="InterPro" id="IPR011545">
    <property type="entry name" value="DEAD/DEAH_box_helicase_dom"/>
</dbReference>
<keyword evidence="13" id="KW-1185">Reference proteome</keyword>
<gene>
    <name evidence="12" type="ORF">GCM10007852_12150</name>
</gene>
<dbReference type="SUPFAM" id="SSF52540">
    <property type="entry name" value="P-loop containing nucleoside triphosphate hydrolases"/>
    <property type="match status" value="1"/>
</dbReference>
<feature type="domain" description="Helicase C-terminal" evidence="10">
    <location>
        <begin position="246"/>
        <end position="396"/>
    </location>
</feature>
<feature type="domain" description="DEAD-box RNA helicase Q" evidence="11">
    <location>
        <begin position="12"/>
        <end position="40"/>
    </location>
</feature>
<feature type="domain" description="Helicase ATP-binding" evidence="9">
    <location>
        <begin position="43"/>
        <end position="218"/>
    </location>
</feature>
<dbReference type="InterPro" id="IPR044742">
    <property type="entry name" value="DEAD/DEAH_RhlB"/>
</dbReference>
<dbReference type="InterPro" id="IPR050079">
    <property type="entry name" value="DEAD_box_RNA_helicase"/>
</dbReference>
<dbReference type="GO" id="GO:0003676">
    <property type="term" value="F:nucleic acid binding"/>
    <property type="evidence" value="ECO:0007669"/>
    <property type="project" value="InterPro"/>
</dbReference>
<dbReference type="RefSeq" id="WP_284216610.1">
    <property type="nucleotide sequence ID" value="NZ_BSOT01000005.1"/>
</dbReference>
<dbReference type="SMART" id="SM00490">
    <property type="entry name" value="HELICc"/>
    <property type="match status" value="1"/>
</dbReference>
<evidence type="ECO:0000256" key="1">
    <source>
        <dbReference type="ARBA" id="ARBA00022741"/>
    </source>
</evidence>
<evidence type="ECO:0000259" key="11">
    <source>
        <dbReference type="PROSITE" id="PS51195"/>
    </source>
</evidence>
<dbReference type="PROSITE" id="PS51195">
    <property type="entry name" value="Q_MOTIF"/>
    <property type="match status" value="1"/>
</dbReference>
<sequence>MAVRSLKRASSLLFSDLPLDYKLKKALELQGFSELTEVQQLAIAKAILGQDLMVASKTGSGKTLGFLVPAINRLLSQKPLSKRDPRVLILAPTRELAKQVFMVAKKLTQSTRVSCALVVGGENFNTQANHLKKNPDIVVATAGRMADHINAKHVFFHGLELLVLDEADRMLELGFQSQLELIHSQANHRKRQTMMFSATVDSADINQMTDTLLNAPQRIVIDKVTAPHSGIEQAFYLSDHVEHKDKLLTALLKLDNRQQAIVFTATRDDTARIQAHLNENGYTAIFLHGELLQNQRNAVINDFINNKADVLVTTDLASRGLDIRNVALVINYDLPKHADEYVHRIGRTGRAGDQGQAISFVGKRDWWSFKAIQSRLMQSFKFSELESLKPKFKGLVSAKTLAKKSIKTNEQKHKKIDKSQQGKAKIVRKKRDVDATDVGAMPMRRKKQDSD</sequence>
<evidence type="ECO:0000259" key="10">
    <source>
        <dbReference type="PROSITE" id="PS51194"/>
    </source>
</evidence>
<proteinExistence type="inferred from homology"/>
<name>A0AA37WI04_9ALTE</name>
<dbReference type="EMBL" id="BSOT01000005">
    <property type="protein sequence ID" value="GLR70307.1"/>
    <property type="molecule type" value="Genomic_DNA"/>
</dbReference>
<keyword evidence="1 7" id="KW-0547">Nucleotide-binding</keyword>
<comment type="similarity">
    <text evidence="5 7">Belongs to the DEAD box helicase family.</text>
</comment>
<dbReference type="PROSITE" id="PS51192">
    <property type="entry name" value="HELICASE_ATP_BIND_1"/>
    <property type="match status" value="1"/>
</dbReference>
<keyword evidence="2 7" id="KW-0378">Hydrolase</keyword>
<keyword evidence="4 7" id="KW-0067">ATP-binding</keyword>
<dbReference type="GO" id="GO:0003724">
    <property type="term" value="F:RNA helicase activity"/>
    <property type="evidence" value="ECO:0007669"/>
    <property type="project" value="InterPro"/>
</dbReference>
<dbReference type="GO" id="GO:0016787">
    <property type="term" value="F:hydrolase activity"/>
    <property type="evidence" value="ECO:0007669"/>
    <property type="project" value="UniProtKB-KW"/>
</dbReference>
<comment type="caution">
    <text evidence="12">The sequence shown here is derived from an EMBL/GenBank/DDBJ whole genome shotgun (WGS) entry which is preliminary data.</text>
</comment>
<dbReference type="GO" id="GO:0005829">
    <property type="term" value="C:cytosol"/>
    <property type="evidence" value="ECO:0007669"/>
    <property type="project" value="TreeGrafter"/>
</dbReference>
<evidence type="ECO:0000256" key="8">
    <source>
        <dbReference type="SAM" id="MobiDB-lite"/>
    </source>
</evidence>
<dbReference type="PANTHER" id="PTHR47959:SF17">
    <property type="entry name" value="ATP-DEPENDENT RNA HELICASE DEAD BOX FAMILY"/>
    <property type="match status" value="1"/>
</dbReference>
<dbReference type="PANTHER" id="PTHR47959">
    <property type="entry name" value="ATP-DEPENDENT RNA HELICASE RHLE-RELATED"/>
    <property type="match status" value="1"/>
</dbReference>
<feature type="compositionally biased region" description="Basic residues" evidence="8">
    <location>
        <begin position="406"/>
        <end position="416"/>
    </location>
</feature>
<dbReference type="SMART" id="SM00487">
    <property type="entry name" value="DEXDc"/>
    <property type="match status" value="1"/>
</dbReference>
<dbReference type="Pfam" id="PF00270">
    <property type="entry name" value="DEAD"/>
    <property type="match status" value="1"/>
</dbReference>
<reference evidence="12" key="2">
    <citation type="submission" date="2023-01" db="EMBL/GenBank/DDBJ databases">
        <title>Draft genome sequence of Agaribacter marinus strain NBRC 110023.</title>
        <authorList>
            <person name="Sun Q."/>
            <person name="Mori K."/>
        </authorList>
    </citation>
    <scope>NUCLEOTIDE SEQUENCE</scope>
    <source>
        <strain evidence="12">NBRC 110023</strain>
    </source>
</reference>
<dbReference type="PROSITE" id="PS51194">
    <property type="entry name" value="HELICASE_CTER"/>
    <property type="match status" value="1"/>
</dbReference>
<evidence type="ECO:0000256" key="3">
    <source>
        <dbReference type="ARBA" id="ARBA00022806"/>
    </source>
</evidence>
<evidence type="ECO:0000256" key="5">
    <source>
        <dbReference type="ARBA" id="ARBA00038437"/>
    </source>
</evidence>
<protein>
    <submittedName>
        <fullName evidence="12">RNA helicase</fullName>
    </submittedName>
</protein>
<dbReference type="InterPro" id="IPR001650">
    <property type="entry name" value="Helicase_C-like"/>
</dbReference>
<keyword evidence="3 7" id="KW-0347">Helicase</keyword>
<evidence type="ECO:0000256" key="7">
    <source>
        <dbReference type="RuleBase" id="RU000492"/>
    </source>
</evidence>
<dbReference type="Proteomes" id="UP001156601">
    <property type="component" value="Unassembled WGS sequence"/>
</dbReference>
<dbReference type="InterPro" id="IPR027417">
    <property type="entry name" value="P-loop_NTPase"/>
</dbReference>
<evidence type="ECO:0000256" key="2">
    <source>
        <dbReference type="ARBA" id="ARBA00022801"/>
    </source>
</evidence>
<organism evidence="12 13">
    <name type="scientific">Agaribacter marinus</name>
    <dbReference type="NCBI Taxonomy" id="1431249"/>
    <lineage>
        <taxon>Bacteria</taxon>
        <taxon>Pseudomonadati</taxon>
        <taxon>Pseudomonadota</taxon>
        <taxon>Gammaproteobacteria</taxon>
        <taxon>Alteromonadales</taxon>
        <taxon>Alteromonadaceae</taxon>
        <taxon>Agaribacter</taxon>
    </lineage>
</organism>
<dbReference type="Pfam" id="PF00271">
    <property type="entry name" value="Helicase_C"/>
    <property type="match status" value="1"/>
</dbReference>
<dbReference type="InterPro" id="IPR000629">
    <property type="entry name" value="RNA-helicase_DEAD-box_CS"/>
</dbReference>
<feature type="region of interest" description="Disordered" evidence="8">
    <location>
        <begin position="406"/>
        <end position="451"/>
    </location>
</feature>
<dbReference type="Gene3D" id="3.40.50.300">
    <property type="entry name" value="P-loop containing nucleotide triphosphate hydrolases"/>
    <property type="match status" value="2"/>
</dbReference>
<dbReference type="CDD" id="cd18787">
    <property type="entry name" value="SF2_C_DEAD"/>
    <property type="match status" value="1"/>
</dbReference>